<dbReference type="EMBL" id="AEJC01000177">
    <property type="protein sequence ID" value="EKX67046.1"/>
    <property type="molecule type" value="Genomic_DNA"/>
</dbReference>
<keyword evidence="3" id="KW-1185">Reference proteome</keyword>
<accession>L1L1U1</accession>
<evidence type="ECO:0000313" key="2">
    <source>
        <dbReference type="EMBL" id="EKX67046.1"/>
    </source>
</evidence>
<feature type="compositionally biased region" description="Basic residues" evidence="1">
    <location>
        <begin position="65"/>
        <end position="87"/>
    </location>
</feature>
<proteinExistence type="predicted"/>
<comment type="caution">
    <text evidence="2">The sequence shown here is derived from an EMBL/GenBank/DDBJ whole genome shotgun (WGS) entry which is preliminary data.</text>
</comment>
<gene>
    <name evidence="2" type="ORF">STRIP9103_07211</name>
</gene>
<organism evidence="2 3">
    <name type="scientific">Streptomyces ipomoeae 91-03</name>
    <dbReference type="NCBI Taxonomy" id="698759"/>
    <lineage>
        <taxon>Bacteria</taxon>
        <taxon>Bacillati</taxon>
        <taxon>Actinomycetota</taxon>
        <taxon>Actinomycetes</taxon>
        <taxon>Kitasatosporales</taxon>
        <taxon>Streptomycetaceae</taxon>
        <taxon>Streptomyces</taxon>
    </lineage>
</organism>
<feature type="region of interest" description="Disordered" evidence="1">
    <location>
        <begin position="1"/>
        <end position="87"/>
    </location>
</feature>
<sequence>MGVDHGVVPLPEHGAVPSRPVPRPLLGRSTALGGVRPLTPGRTPHDQAHTRGPDKQTPPAQPGRGTRRHGERQGRRPKGVRTNKRAA</sequence>
<dbReference type="AlphaFoldDB" id="L1L1U1"/>
<feature type="compositionally biased region" description="Basic and acidic residues" evidence="1">
    <location>
        <begin position="43"/>
        <end position="54"/>
    </location>
</feature>
<evidence type="ECO:0000256" key="1">
    <source>
        <dbReference type="SAM" id="MobiDB-lite"/>
    </source>
</evidence>
<dbReference type="Proteomes" id="UP000010411">
    <property type="component" value="Unassembled WGS sequence"/>
</dbReference>
<evidence type="ECO:0000313" key="3">
    <source>
        <dbReference type="Proteomes" id="UP000010411"/>
    </source>
</evidence>
<reference evidence="2 3" key="1">
    <citation type="submission" date="2012-11" db="EMBL/GenBank/DDBJ databases">
        <authorList>
            <person name="Huguet-Tapia J.C."/>
            <person name="Durkin A.S."/>
            <person name="Pettis G.S."/>
            <person name="Badger J.H."/>
        </authorList>
    </citation>
    <scope>NUCLEOTIDE SEQUENCE [LARGE SCALE GENOMIC DNA]</scope>
    <source>
        <strain evidence="2 3">91-03</strain>
    </source>
</reference>
<protein>
    <submittedName>
        <fullName evidence="2">Uncharacterized protein</fullName>
    </submittedName>
</protein>
<name>L1L1U1_9ACTN</name>